<organism evidence="1 2">
    <name type="scientific">Araneus ventricosus</name>
    <name type="common">Orbweaver spider</name>
    <name type="synonym">Epeira ventricosa</name>
    <dbReference type="NCBI Taxonomy" id="182803"/>
    <lineage>
        <taxon>Eukaryota</taxon>
        <taxon>Metazoa</taxon>
        <taxon>Ecdysozoa</taxon>
        <taxon>Arthropoda</taxon>
        <taxon>Chelicerata</taxon>
        <taxon>Arachnida</taxon>
        <taxon>Araneae</taxon>
        <taxon>Araneomorphae</taxon>
        <taxon>Entelegynae</taxon>
        <taxon>Araneoidea</taxon>
        <taxon>Araneidae</taxon>
        <taxon>Araneus</taxon>
    </lineage>
</organism>
<reference evidence="1 2" key="1">
    <citation type="journal article" date="2019" name="Sci. Rep.">
        <title>Orb-weaving spider Araneus ventricosus genome elucidates the spidroin gene catalogue.</title>
        <authorList>
            <person name="Kono N."/>
            <person name="Nakamura H."/>
            <person name="Ohtoshi R."/>
            <person name="Moran D.A.P."/>
            <person name="Shinohara A."/>
            <person name="Yoshida Y."/>
            <person name="Fujiwara M."/>
            <person name="Mori M."/>
            <person name="Tomita M."/>
            <person name="Arakawa K."/>
        </authorList>
    </citation>
    <scope>NUCLEOTIDE SEQUENCE [LARGE SCALE GENOMIC DNA]</scope>
</reference>
<dbReference type="AlphaFoldDB" id="A0A4Y2KB97"/>
<dbReference type="Proteomes" id="UP000499080">
    <property type="component" value="Unassembled WGS sequence"/>
</dbReference>
<dbReference type="EMBL" id="BGPR01004400">
    <property type="protein sequence ID" value="GBM99219.1"/>
    <property type="molecule type" value="Genomic_DNA"/>
</dbReference>
<name>A0A4Y2KB97_ARAVE</name>
<evidence type="ECO:0000313" key="1">
    <source>
        <dbReference type="EMBL" id="GBM99219.1"/>
    </source>
</evidence>
<protein>
    <submittedName>
        <fullName evidence="1">Uncharacterized protein</fullName>
    </submittedName>
</protein>
<sequence>MTRTYKLTAFDFVMLRTYSSQIWGITAKTDREKIQTLQNKILRVMTNASWFVRNDVIHEDIQIEICEEHTKKLPRKFFQIADHKNPLISNRIEFAHNNGKHPNPFCSTKWSLPLKPS</sequence>
<accession>A0A4Y2KB97</accession>
<proteinExistence type="predicted"/>
<evidence type="ECO:0000313" key="2">
    <source>
        <dbReference type="Proteomes" id="UP000499080"/>
    </source>
</evidence>
<gene>
    <name evidence="1" type="ORF">AVEN_182327_1</name>
</gene>
<dbReference type="OrthoDB" id="6587128at2759"/>
<keyword evidence="2" id="KW-1185">Reference proteome</keyword>
<comment type="caution">
    <text evidence="1">The sequence shown here is derived from an EMBL/GenBank/DDBJ whole genome shotgun (WGS) entry which is preliminary data.</text>
</comment>